<dbReference type="EMBL" id="FMYQ01000025">
    <property type="protein sequence ID" value="SDD76560.1"/>
    <property type="molecule type" value="Genomic_DNA"/>
</dbReference>
<dbReference type="AlphaFoldDB" id="A0A1G6XEH2"/>
<keyword evidence="2" id="KW-1185">Reference proteome</keyword>
<name>A0A1G6XEH2_9BURK</name>
<protein>
    <submittedName>
        <fullName evidence="1">Uncharacterized protein</fullName>
    </submittedName>
</protein>
<proteinExistence type="predicted"/>
<sequence>MSNDENPINVNSLVALGPERLATLLAEVAMTNSCMRRRLQFELSAQKGESMPNAVHQWISELGEQTSLLDAEQVGESARELDAMRVAIVSNVCPAAPKLAPDLMWQLFTLAGTIFERTTEEGWEVSLVFDQACSDLVKMSVDADIEPKVFAKKTVAATSSNHYGEYGALIRAIAAQSCASA</sequence>
<dbReference type="STRING" id="416944.SAMN05421548_12514"/>
<reference evidence="2" key="1">
    <citation type="submission" date="2016-09" db="EMBL/GenBank/DDBJ databases">
        <authorList>
            <person name="Varghese N."/>
            <person name="Submissions S."/>
        </authorList>
    </citation>
    <scope>NUCLEOTIDE SEQUENCE [LARGE SCALE GENOMIC DNA]</scope>
    <source>
        <strain evidence="2">TNe-862</strain>
    </source>
</reference>
<organism evidence="1 2">
    <name type="scientific">Paraburkholderia lycopersici</name>
    <dbReference type="NCBI Taxonomy" id="416944"/>
    <lineage>
        <taxon>Bacteria</taxon>
        <taxon>Pseudomonadati</taxon>
        <taxon>Pseudomonadota</taxon>
        <taxon>Betaproteobacteria</taxon>
        <taxon>Burkholderiales</taxon>
        <taxon>Burkholderiaceae</taxon>
        <taxon>Paraburkholderia</taxon>
    </lineage>
</organism>
<evidence type="ECO:0000313" key="2">
    <source>
        <dbReference type="Proteomes" id="UP000198908"/>
    </source>
</evidence>
<evidence type="ECO:0000313" key="1">
    <source>
        <dbReference type="EMBL" id="SDD76560.1"/>
    </source>
</evidence>
<dbReference type="Proteomes" id="UP000198908">
    <property type="component" value="Unassembled WGS sequence"/>
</dbReference>
<accession>A0A1G6XEH2</accession>
<dbReference type="Pfam" id="PF21810">
    <property type="entry name" value="DUF6880"/>
    <property type="match status" value="1"/>
</dbReference>
<gene>
    <name evidence="1" type="ORF">SAMN05421548_12514</name>
</gene>
<dbReference type="InterPro" id="IPR049245">
    <property type="entry name" value="DUF6880"/>
</dbReference>
<dbReference type="RefSeq" id="WP_245746994.1">
    <property type="nucleotide sequence ID" value="NZ_FMYQ01000025.1"/>
</dbReference>